<name>A0A151TB41_CAJCA</name>
<accession>A0A151TB41</accession>
<evidence type="ECO:0000259" key="1">
    <source>
        <dbReference type="Pfam" id="PF07727"/>
    </source>
</evidence>
<keyword evidence="3" id="KW-1185">Reference proteome</keyword>
<dbReference type="AlphaFoldDB" id="A0A151TB41"/>
<gene>
    <name evidence="2" type="ORF">KK1_018860</name>
</gene>
<organism evidence="2 3">
    <name type="scientific">Cajanus cajan</name>
    <name type="common">Pigeon pea</name>
    <name type="synonym">Cajanus indicus</name>
    <dbReference type="NCBI Taxonomy" id="3821"/>
    <lineage>
        <taxon>Eukaryota</taxon>
        <taxon>Viridiplantae</taxon>
        <taxon>Streptophyta</taxon>
        <taxon>Embryophyta</taxon>
        <taxon>Tracheophyta</taxon>
        <taxon>Spermatophyta</taxon>
        <taxon>Magnoliopsida</taxon>
        <taxon>eudicotyledons</taxon>
        <taxon>Gunneridae</taxon>
        <taxon>Pentapetalae</taxon>
        <taxon>rosids</taxon>
        <taxon>fabids</taxon>
        <taxon>Fabales</taxon>
        <taxon>Fabaceae</taxon>
        <taxon>Papilionoideae</taxon>
        <taxon>50 kb inversion clade</taxon>
        <taxon>NPAAA clade</taxon>
        <taxon>indigoferoid/millettioid clade</taxon>
        <taxon>Phaseoleae</taxon>
        <taxon>Cajanus</taxon>
    </lineage>
</organism>
<dbReference type="Pfam" id="PF07727">
    <property type="entry name" value="RVT_2"/>
    <property type="match status" value="1"/>
</dbReference>
<sequence length="108" mass="12631">MEIPPRFESQGVKNKACRLIKALYGLKQGDHTLFIKHSTNGKFTLLLVYINDMNVVGDDEVEKLIMKEKLATHFEMKEMGKLKYFLGIEVVYSRKNIFISQRKYVLIF</sequence>
<evidence type="ECO:0000313" key="3">
    <source>
        <dbReference type="Proteomes" id="UP000075243"/>
    </source>
</evidence>
<evidence type="ECO:0000313" key="2">
    <source>
        <dbReference type="EMBL" id="KYP64268.1"/>
    </source>
</evidence>
<dbReference type="Proteomes" id="UP000075243">
    <property type="component" value="Chromosome 7"/>
</dbReference>
<dbReference type="InterPro" id="IPR013103">
    <property type="entry name" value="RVT_2"/>
</dbReference>
<dbReference type="Gramene" id="C.cajan_18325.t">
    <property type="protein sequence ID" value="C.cajan_18325.t"/>
    <property type="gene ID" value="C.cajan_18325"/>
</dbReference>
<protein>
    <submittedName>
        <fullName evidence="2">Retrovirus-related Pol polyprotein from transposon TNT 1-94</fullName>
    </submittedName>
</protein>
<feature type="domain" description="Reverse transcriptase Ty1/copia-type" evidence="1">
    <location>
        <begin position="31"/>
        <end position="105"/>
    </location>
</feature>
<dbReference type="EMBL" id="CM003609">
    <property type="protein sequence ID" value="KYP64268.1"/>
    <property type="molecule type" value="Genomic_DNA"/>
</dbReference>
<reference evidence="2 3" key="1">
    <citation type="journal article" date="2012" name="Nat. Biotechnol.">
        <title>Draft genome sequence of pigeonpea (Cajanus cajan), an orphan legume crop of resource-poor farmers.</title>
        <authorList>
            <person name="Varshney R.K."/>
            <person name="Chen W."/>
            <person name="Li Y."/>
            <person name="Bharti A.K."/>
            <person name="Saxena R.K."/>
            <person name="Schlueter J.A."/>
            <person name="Donoghue M.T."/>
            <person name="Azam S."/>
            <person name="Fan G."/>
            <person name="Whaley A.M."/>
            <person name="Farmer A.D."/>
            <person name="Sheridan J."/>
            <person name="Iwata A."/>
            <person name="Tuteja R."/>
            <person name="Penmetsa R.V."/>
            <person name="Wu W."/>
            <person name="Upadhyaya H.D."/>
            <person name="Yang S.P."/>
            <person name="Shah T."/>
            <person name="Saxena K.B."/>
            <person name="Michael T."/>
            <person name="McCombie W.R."/>
            <person name="Yang B."/>
            <person name="Zhang G."/>
            <person name="Yang H."/>
            <person name="Wang J."/>
            <person name="Spillane C."/>
            <person name="Cook D.R."/>
            <person name="May G.D."/>
            <person name="Xu X."/>
            <person name="Jackson S.A."/>
        </authorList>
    </citation>
    <scope>NUCLEOTIDE SEQUENCE [LARGE SCALE GENOMIC DNA]</scope>
    <source>
        <strain evidence="3">cv. Asha</strain>
    </source>
</reference>
<proteinExistence type="predicted"/>